<organism evidence="1 2">
    <name type="scientific">Caerostris extrusa</name>
    <name type="common">Bark spider</name>
    <name type="synonym">Caerostris bankana</name>
    <dbReference type="NCBI Taxonomy" id="172846"/>
    <lineage>
        <taxon>Eukaryota</taxon>
        <taxon>Metazoa</taxon>
        <taxon>Ecdysozoa</taxon>
        <taxon>Arthropoda</taxon>
        <taxon>Chelicerata</taxon>
        <taxon>Arachnida</taxon>
        <taxon>Araneae</taxon>
        <taxon>Araneomorphae</taxon>
        <taxon>Entelegynae</taxon>
        <taxon>Araneoidea</taxon>
        <taxon>Araneidae</taxon>
        <taxon>Caerostris</taxon>
    </lineage>
</organism>
<dbReference type="Proteomes" id="UP001054945">
    <property type="component" value="Unassembled WGS sequence"/>
</dbReference>
<name>A0AAV4RD72_CAEEX</name>
<accession>A0AAV4RD72</accession>
<comment type="caution">
    <text evidence="1">The sequence shown here is derived from an EMBL/GenBank/DDBJ whole genome shotgun (WGS) entry which is preliminary data.</text>
</comment>
<dbReference type="EMBL" id="BPLR01007691">
    <property type="protein sequence ID" value="GIY18901.1"/>
    <property type="molecule type" value="Genomic_DNA"/>
</dbReference>
<dbReference type="AlphaFoldDB" id="A0AAV4RD72"/>
<sequence>MYCRMVSGKKCPQELRTIDVTLARLLNERGSRQMDRTCWKNVFFFQEWVFRKEMSSIKNDSWRSRKGRRLLNERGQDRWIGHAGKCILLPRIGVSYRVHSDR</sequence>
<keyword evidence="2" id="KW-1185">Reference proteome</keyword>
<evidence type="ECO:0000313" key="2">
    <source>
        <dbReference type="Proteomes" id="UP001054945"/>
    </source>
</evidence>
<reference evidence="1 2" key="1">
    <citation type="submission" date="2021-06" db="EMBL/GenBank/DDBJ databases">
        <title>Caerostris extrusa draft genome.</title>
        <authorList>
            <person name="Kono N."/>
            <person name="Arakawa K."/>
        </authorList>
    </citation>
    <scope>NUCLEOTIDE SEQUENCE [LARGE SCALE GENOMIC DNA]</scope>
</reference>
<protein>
    <submittedName>
        <fullName evidence="1">Uncharacterized protein</fullName>
    </submittedName>
</protein>
<gene>
    <name evidence="1" type="ORF">CEXT_780311</name>
</gene>
<proteinExistence type="predicted"/>
<evidence type="ECO:0000313" key="1">
    <source>
        <dbReference type="EMBL" id="GIY18901.1"/>
    </source>
</evidence>